<protein>
    <submittedName>
        <fullName evidence="1">Uncharacterized protein</fullName>
    </submittedName>
</protein>
<sequence length="206" mass="21214">YTEMGGTVGVANKLYQSSVALGNWTNQDATLVLDATSIPFADGGTNFVADEAAGGTLHLEEVGDLGTTYRVKSNAVTAGSVTTMQLEDGVTVVNAVTANAVTFIKNPWKDIIAKPGSDQTALVVGVTPSVIANGDWGWCQTRGVGSCLLDGTVIIGQEVRPSETVAGAVSELDYNAGSAVEDNGPVGRVVEVAPTADFGLIFFTVE</sequence>
<dbReference type="EMBL" id="LAZR01036642">
    <property type="protein sequence ID" value="KKL24320.1"/>
    <property type="molecule type" value="Genomic_DNA"/>
</dbReference>
<accession>A0A0F9BR05</accession>
<feature type="non-terminal residue" evidence="1">
    <location>
        <position position="1"/>
    </location>
</feature>
<gene>
    <name evidence="1" type="ORF">LCGC14_2416520</name>
</gene>
<comment type="caution">
    <text evidence="1">The sequence shown here is derived from an EMBL/GenBank/DDBJ whole genome shotgun (WGS) entry which is preliminary data.</text>
</comment>
<reference evidence="1" key="1">
    <citation type="journal article" date="2015" name="Nature">
        <title>Complex archaea that bridge the gap between prokaryotes and eukaryotes.</title>
        <authorList>
            <person name="Spang A."/>
            <person name="Saw J.H."/>
            <person name="Jorgensen S.L."/>
            <person name="Zaremba-Niedzwiedzka K."/>
            <person name="Martijn J."/>
            <person name="Lind A.E."/>
            <person name="van Eijk R."/>
            <person name="Schleper C."/>
            <person name="Guy L."/>
            <person name="Ettema T.J."/>
        </authorList>
    </citation>
    <scope>NUCLEOTIDE SEQUENCE</scope>
</reference>
<evidence type="ECO:0000313" key="1">
    <source>
        <dbReference type="EMBL" id="KKL24320.1"/>
    </source>
</evidence>
<proteinExistence type="predicted"/>
<dbReference type="AlphaFoldDB" id="A0A0F9BR05"/>
<name>A0A0F9BR05_9ZZZZ</name>
<organism evidence="1">
    <name type="scientific">marine sediment metagenome</name>
    <dbReference type="NCBI Taxonomy" id="412755"/>
    <lineage>
        <taxon>unclassified sequences</taxon>
        <taxon>metagenomes</taxon>
        <taxon>ecological metagenomes</taxon>
    </lineage>
</organism>